<name>A0A7H0LJ16_9SPHN</name>
<gene>
    <name evidence="2" type="ORF">H3Z74_24125</name>
</gene>
<proteinExistence type="predicted"/>
<dbReference type="RefSeq" id="WP_187761979.1">
    <property type="nucleotide sequence ID" value="NZ_CP061038.1"/>
</dbReference>
<dbReference type="KEGG" id="spap:H3Z74_24125"/>
<feature type="compositionally biased region" description="Low complexity" evidence="1">
    <location>
        <begin position="395"/>
        <end position="407"/>
    </location>
</feature>
<sequence>MNAASVIERHEVAVQPPTGLSPDALARVRPKVQSMLTQIPAYAQMTNEEQAKLAHDMVKVLAYMDDPNRIVEQTAPVLAPVLAEAQADANEQTRKNLSQSPGFAGKDFVAGAAAQGTDQFVRLVKEVDFPAFVGGLINNVFKTIVETSIEQMRAYGELVAAVAKTAEDYMAENIGMGQGRDYLAQRFPDLLDVDIDDDGNSKLKVTSDDEEAALAEVHSTLGMSGEAATDLSEEETEMALVNAARLTMAKSRQQLLASMVMLGINRIVVTDGSIVAKVKFDMRATDEAKRGYRASAYDRQTSRNKNVSAFGGGFLGFGGGSVNVNEQSHVATVSTGVDETSESKLDLTAKLQGEVRVNFKSDYLPLEKMATPEMIGAIQGNSQPTPPRNMARSGATPTPAAPATPGQ</sequence>
<dbReference type="Proteomes" id="UP000516148">
    <property type="component" value="Chromosome"/>
</dbReference>
<feature type="region of interest" description="Disordered" evidence="1">
    <location>
        <begin position="377"/>
        <end position="407"/>
    </location>
</feature>
<protein>
    <submittedName>
        <fullName evidence="2">Uncharacterized protein</fullName>
    </submittedName>
</protein>
<evidence type="ECO:0000256" key="1">
    <source>
        <dbReference type="SAM" id="MobiDB-lite"/>
    </source>
</evidence>
<organism evidence="2 3">
    <name type="scientific">Sphingomonas alpina</name>
    <dbReference type="NCBI Taxonomy" id="653931"/>
    <lineage>
        <taxon>Bacteria</taxon>
        <taxon>Pseudomonadati</taxon>
        <taxon>Pseudomonadota</taxon>
        <taxon>Alphaproteobacteria</taxon>
        <taxon>Sphingomonadales</taxon>
        <taxon>Sphingomonadaceae</taxon>
        <taxon>Sphingomonas</taxon>
    </lineage>
</organism>
<evidence type="ECO:0000313" key="2">
    <source>
        <dbReference type="EMBL" id="QNQ09669.1"/>
    </source>
</evidence>
<accession>A0A7H0LJ16</accession>
<evidence type="ECO:0000313" key="3">
    <source>
        <dbReference type="Proteomes" id="UP000516148"/>
    </source>
</evidence>
<dbReference type="EMBL" id="CP061038">
    <property type="protein sequence ID" value="QNQ09669.1"/>
    <property type="molecule type" value="Genomic_DNA"/>
</dbReference>
<keyword evidence="3" id="KW-1185">Reference proteome</keyword>
<reference evidence="2 3" key="1">
    <citation type="submission" date="2020-09" db="EMBL/GenBank/DDBJ databases">
        <title>Sphingomonas sp., a new species isolated from pork steak.</title>
        <authorList>
            <person name="Heidler von Heilborn D."/>
        </authorList>
    </citation>
    <scope>NUCLEOTIDE SEQUENCE [LARGE SCALE GENOMIC DNA]</scope>
    <source>
        <strain evidence="3">S8-3T</strain>
    </source>
</reference>
<dbReference type="AlphaFoldDB" id="A0A7H0LJ16"/>